<evidence type="ECO:0000313" key="2">
    <source>
        <dbReference type="Proteomes" id="UP000887540"/>
    </source>
</evidence>
<feature type="chain" id="PRO_5037688771" evidence="1">
    <location>
        <begin position="22"/>
        <end position="73"/>
    </location>
</feature>
<keyword evidence="2" id="KW-1185">Reference proteome</keyword>
<name>A0A914DTG6_9BILA</name>
<sequence length="73" mass="8617">MRTRSLLFFLAIILLLNSTSGARRRKHKVIKVEDYEYRDTRNYDDGVFVDSAPTKSKNLNMNDKINRANRLKK</sequence>
<dbReference type="AlphaFoldDB" id="A0A914DTG6"/>
<evidence type="ECO:0000313" key="3">
    <source>
        <dbReference type="WBParaSite" id="ACRNAN_scaffold3702.g16717.t1"/>
    </source>
</evidence>
<protein>
    <submittedName>
        <fullName evidence="3">Uncharacterized protein</fullName>
    </submittedName>
</protein>
<accession>A0A914DTG6</accession>
<evidence type="ECO:0000256" key="1">
    <source>
        <dbReference type="SAM" id="SignalP"/>
    </source>
</evidence>
<organism evidence="2 3">
    <name type="scientific">Acrobeloides nanus</name>
    <dbReference type="NCBI Taxonomy" id="290746"/>
    <lineage>
        <taxon>Eukaryota</taxon>
        <taxon>Metazoa</taxon>
        <taxon>Ecdysozoa</taxon>
        <taxon>Nematoda</taxon>
        <taxon>Chromadorea</taxon>
        <taxon>Rhabditida</taxon>
        <taxon>Tylenchina</taxon>
        <taxon>Cephalobomorpha</taxon>
        <taxon>Cephaloboidea</taxon>
        <taxon>Cephalobidae</taxon>
        <taxon>Acrobeloides</taxon>
    </lineage>
</organism>
<dbReference type="Proteomes" id="UP000887540">
    <property type="component" value="Unplaced"/>
</dbReference>
<proteinExistence type="predicted"/>
<reference evidence="3" key="1">
    <citation type="submission" date="2022-11" db="UniProtKB">
        <authorList>
            <consortium name="WormBaseParasite"/>
        </authorList>
    </citation>
    <scope>IDENTIFICATION</scope>
</reference>
<dbReference type="WBParaSite" id="ACRNAN_scaffold3702.g16717.t1">
    <property type="protein sequence ID" value="ACRNAN_scaffold3702.g16717.t1"/>
    <property type="gene ID" value="ACRNAN_scaffold3702.g16717"/>
</dbReference>
<keyword evidence="1" id="KW-0732">Signal</keyword>
<feature type="signal peptide" evidence="1">
    <location>
        <begin position="1"/>
        <end position="21"/>
    </location>
</feature>